<dbReference type="EMBL" id="CADEPI010000044">
    <property type="protein sequence ID" value="CAB3369334.1"/>
    <property type="molecule type" value="Genomic_DNA"/>
</dbReference>
<gene>
    <name evidence="10" type="ORF">CLODIP_2_CD05651</name>
</gene>
<evidence type="ECO:0000256" key="5">
    <source>
        <dbReference type="ARBA" id="ARBA00022857"/>
    </source>
</evidence>
<evidence type="ECO:0000256" key="3">
    <source>
        <dbReference type="ARBA" id="ARBA00012855"/>
    </source>
</evidence>
<dbReference type="InterPro" id="IPR028939">
    <property type="entry name" value="P5C_Rdtase_cat_N"/>
</dbReference>
<dbReference type="InterPro" id="IPR000304">
    <property type="entry name" value="Pyrroline-COOH_reductase"/>
</dbReference>
<evidence type="ECO:0000256" key="6">
    <source>
        <dbReference type="ARBA" id="ARBA00023002"/>
    </source>
</evidence>
<keyword evidence="5 7" id="KW-0521">NADP</keyword>
<evidence type="ECO:0000313" key="11">
    <source>
        <dbReference type="Proteomes" id="UP000494165"/>
    </source>
</evidence>
<dbReference type="GO" id="GO:0055129">
    <property type="term" value="P:L-proline biosynthetic process"/>
    <property type="evidence" value="ECO:0007669"/>
    <property type="project" value="TreeGrafter"/>
</dbReference>
<feature type="binding site" evidence="7">
    <location>
        <position position="44"/>
    </location>
    <ligand>
        <name>NADPH</name>
        <dbReference type="ChEBI" id="CHEBI:57783"/>
    </ligand>
</feature>
<feature type="domain" description="Pyrroline-5-carboxylate reductase dimerisation" evidence="9">
    <location>
        <begin position="161"/>
        <end position="266"/>
    </location>
</feature>
<comment type="similarity">
    <text evidence="2">Belongs to the pyrroline-5-carboxylate reductase family.</text>
</comment>
<evidence type="ECO:0000259" key="9">
    <source>
        <dbReference type="Pfam" id="PF14748"/>
    </source>
</evidence>
<evidence type="ECO:0000256" key="1">
    <source>
        <dbReference type="ARBA" id="ARBA00005205"/>
    </source>
</evidence>
<feature type="binding site" evidence="7">
    <location>
        <begin position="57"/>
        <end position="60"/>
    </location>
    <ligand>
        <name>NADP(+)</name>
        <dbReference type="ChEBI" id="CHEBI:58349"/>
    </ligand>
</feature>
<reference evidence="10 11" key="1">
    <citation type="submission" date="2020-04" db="EMBL/GenBank/DDBJ databases">
        <authorList>
            <person name="Alioto T."/>
            <person name="Alioto T."/>
            <person name="Gomez Garrido J."/>
        </authorList>
    </citation>
    <scope>NUCLEOTIDE SEQUENCE [LARGE SCALE GENOMIC DNA]</scope>
</reference>
<dbReference type="Proteomes" id="UP000494165">
    <property type="component" value="Unassembled WGS sequence"/>
</dbReference>
<dbReference type="Pfam" id="PF14748">
    <property type="entry name" value="P5CR_dimer"/>
    <property type="match status" value="1"/>
</dbReference>
<evidence type="ECO:0000313" key="10">
    <source>
        <dbReference type="EMBL" id="CAB3369334.1"/>
    </source>
</evidence>
<evidence type="ECO:0000256" key="7">
    <source>
        <dbReference type="PIRSR" id="PIRSR000193-1"/>
    </source>
</evidence>
<dbReference type="Gene3D" id="1.10.3730.10">
    <property type="entry name" value="ProC C-terminal domain-like"/>
    <property type="match status" value="1"/>
</dbReference>
<name>A0A8S1CCD3_9INSE</name>
<dbReference type="HAMAP" id="MF_01925">
    <property type="entry name" value="P5C_reductase"/>
    <property type="match status" value="1"/>
</dbReference>
<keyword evidence="4" id="KW-0028">Amino-acid biosynthesis</keyword>
<dbReference type="AlphaFoldDB" id="A0A8S1CCD3"/>
<protein>
    <recommendedName>
        <fullName evidence="3">pyrroline-5-carboxylate reductase</fullName>
        <ecNumber evidence="3">1.5.1.2</ecNumber>
    </recommendedName>
</protein>
<dbReference type="EC" id="1.5.1.2" evidence="3"/>
<dbReference type="OrthoDB" id="10263291at2759"/>
<dbReference type="InterPro" id="IPR036291">
    <property type="entry name" value="NAD(P)-bd_dom_sf"/>
</dbReference>
<dbReference type="InterPro" id="IPR008927">
    <property type="entry name" value="6-PGluconate_DH-like_C_sf"/>
</dbReference>
<dbReference type="Gene3D" id="3.40.50.720">
    <property type="entry name" value="NAD(P)-binding Rossmann-like Domain"/>
    <property type="match status" value="1"/>
</dbReference>
<evidence type="ECO:0000256" key="4">
    <source>
        <dbReference type="ARBA" id="ARBA00022650"/>
    </source>
</evidence>
<dbReference type="SUPFAM" id="SSF48179">
    <property type="entry name" value="6-phosphogluconate dehydrogenase C-terminal domain-like"/>
    <property type="match status" value="1"/>
</dbReference>
<dbReference type="FunFam" id="1.10.3730.10:FF:000001">
    <property type="entry name" value="Pyrroline-5-carboxylate reductase"/>
    <property type="match status" value="1"/>
</dbReference>
<dbReference type="NCBIfam" id="TIGR00112">
    <property type="entry name" value="proC"/>
    <property type="match status" value="1"/>
</dbReference>
<keyword evidence="4" id="KW-0641">Proline biosynthesis</keyword>
<dbReference type="PANTHER" id="PTHR11645">
    <property type="entry name" value="PYRROLINE-5-CARBOXYLATE REDUCTASE"/>
    <property type="match status" value="1"/>
</dbReference>
<feature type="domain" description="Pyrroline-5-carboxylate reductase catalytic N-terminal" evidence="8">
    <location>
        <begin position="1"/>
        <end position="79"/>
    </location>
</feature>
<dbReference type="GO" id="GO:0004735">
    <property type="term" value="F:pyrroline-5-carboxylate reductase activity"/>
    <property type="evidence" value="ECO:0007669"/>
    <property type="project" value="UniProtKB-EC"/>
</dbReference>
<sequence>MAWAIFQNLLKNDALKVTQIIVTAPSERNLGKWKEAGAKTTTNNTEIFKTCEIIILAMKPQQFKGDWKGALTCLKQSKEQIYPIYISVLAGISTQNVEKILKEKNCVESTPSVVRTMPNTPMMVGFGATVICPGSNCNKICIETTKLIFGAGNCVVEEVSESLLDAAGALVGCGPAFAYQFIECLADGAVSQGVPRDLANILTAQMVMGAAKMVQQTEKHPGLLKDEVCSPGGTTIAGIHALRRGNNFGVAIMDAIEASTTKSKQLND</sequence>
<dbReference type="PIRSF" id="PIRSF000193">
    <property type="entry name" value="Pyrrol-5-carb_rd"/>
    <property type="match status" value="1"/>
</dbReference>
<accession>A0A8S1CCD3</accession>
<dbReference type="SUPFAM" id="SSF51735">
    <property type="entry name" value="NAD(P)-binding Rossmann-fold domains"/>
    <property type="match status" value="1"/>
</dbReference>
<comment type="caution">
    <text evidence="10">The sequence shown here is derived from an EMBL/GenBank/DDBJ whole genome shotgun (WGS) entry which is preliminary data.</text>
</comment>
<dbReference type="PANTHER" id="PTHR11645:SF69">
    <property type="entry name" value="PYRROLINE-5-CARBOXYLATE REDUCTASE"/>
    <property type="match status" value="1"/>
</dbReference>
<comment type="pathway">
    <text evidence="1">Amino-acid biosynthesis; L-proline biosynthesis; L-proline from L-glutamate 5-semialdehyde: step 1/1.</text>
</comment>
<proteinExistence type="inferred from homology"/>
<keyword evidence="11" id="KW-1185">Reference proteome</keyword>
<keyword evidence="6" id="KW-0560">Oxidoreductase</keyword>
<organism evidence="10 11">
    <name type="scientific">Cloeon dipterum</name>
    <dbReference type="NCBI Taxonomy" id="197152"/>
    <lineage>
        <taxon>Eukaryota</taxon>
        <taxon>Metazoa</taxon>
        <taxon>Ecdysozoa</taxon>
        <taxon>Arthropoda</taxon>
        <taxon>Hexapoda</taxon>
        <taxon>Insecta</taxon>
        <taxon>Pterygota</taxon>
        <taxon>Palaeoptera</taxon>
        <taxon>Ephemeroptera</taxon>
        <taxon>Pisciforma</taxon>
        <taxon>Baetidae</taxon>
        <taxon>Cloeon</taxon>
    </lineage>
</organism>
<dbReference type="InterPro" id="IPR029036">
    <property type="entry name" value="P5CR_dimer"/>
</dbReference>
<evidence type="ECO:0000256" key="2">
    <source>
        <dbReference type="ARBA" id="ARBA00005525"/>
    </source>
</evidence>
<evidence type="ECO:0000259" key="8">
    <source>
        <dbReference type="Pfam" id="PF03807"/>
    </source>
</evidence>
<dbReference type="Pfam" id="PF03807">
    <property type="entry name" value="F420_oxidored"/>
    <property type="match status" value="1"/>
</dbReference>